<evidence type="ECO:0000256" key="3">
    <source>
        <dbReference type="ARBA" id="ARBA00022898"/>
    </source>
</evidence>
<feature type="binding site" evidence="4">
    <location>
        <position position="97"/>
    </location>
    <ligand>
        <name>pyridoxal 5'-phosphate</name>
        <dbReference type="ChEBI" id="CHEBI:597326"/>
    </ligand>
</feature>
<feature type="binding site" evidence="4">
    <location>
        <position position="191"/>
    </location>
    <ligand>
        <name>pyridoxal 5'-phosphate</name>
        <dbReference type="ChEBI" id="CHEBI:597326"/>
    </ligand>
</feature>
<comment type="subunit">
    <text evidence="4 6">Homodimer.</text>
</comment>
<organism evidence="7 8">
    <name type="scientific">Streptosporangium saharense</name>
    <dbReference type="NCBI Taxonomy" id="1706840"/>
    <lineage>
        <taxon>Bacteria</taxon>
        <taxon>Bacillati</taxon>
        <taxon>Actinomycetota</taxon>
        <taxon>Actinomycetes</taxon>
        <taxon>Streptosporangiales</taxon>
        <taxon>Streptosporangiaceae</taxon>
        <taxon>Streptosporangium</taxon>
    </lineage>
</organism>
<feature type="binding site" evidence="4">
    <location>
        <begin position="125"/>
        <end position="128"/>
    </location>
    <ligand>
        <name>pyridoxal 5'-phosphate</name>
        <dbReference type="ChEBI" id="CHEBI:597326"/>
    </ligand>
</feature>
<comment type="pathway">
    <text evidence="4 6">Cofactor biosynthesis; NAD(+) biosynthesis; quinolinate from L-kynurenine: step 2/3.</text>
</comment>
<feature type="binding site" evidence="4">
    <location>
        <position position="216"/>
    </location>
    <ligand>
        <name>pyridoxal 5'-phosphate</name>
        <dbReference type="ChEBI" id="CHEBI:597326"/>
    </ligand>
</feature>
<dbReference type="GO" id="GO:0097053">
    <property type="term" value="P:L-kynurenine catabolic process"/>
    <property type="evidence" value="ECO:0007669"/>
    <property type="project" value="UniProtKB-UniRule"/>
</dbReference>
<comment type="pathway">
    <text evidence="4 6">Amino-acid degradation; L-kynurenine degradation; L-alanine and anthranilate from L-kynurenine: step 1/1.</text>
</comment>
<dbReference type="GO" id="GO:0009435">
    <property type="term" value="P:NAD+ biosynthetic process"/>
    <property type="evidence" value="ECO:0007669"/>
    <property type="project" value="UniProtKB-UniRule"/>
</dbReference>
<reference evidence="7 8" key="1">
    <citation type="submission" date="2020-08" db="EMBL/GenBank/DDBJ databases">
        <title>Genomic Encyclopedia of Type Strains, Phase III (KMG-III): the genomes of soil and plant-associated and newly described type strains.</title>
        <authorList>
            <person name="Whitman W."/>
        </authorList>
    </citation>
    <scope>NUCLEOTIDE SEQUENCE [LARGE SCALE GENOMIC DNA]</scope>
    <source>
        <strain evidence="7 8">CECT 8840</strain>
    </source>
</reference>
<evidence type="ECO:0000313" key="7">
    <source>
        <dbReference type="EMBL" id="MBB4915366.1"/>
    </source>
</evidence>
<evidence type="ECO:0000256" key="2">
    <source>
        <dbReference type="ARBA" id="ARBA00022801"/>
    </source>
</evidence>
<dbReference type="InterPro" id="IPR015424">
    <property type="entry name" value="PyrdxlP-dep_Trfase"/>
</dbReference>
<evidence type="ECO:0000256" key="6">
    <source>
        <dbReference type="PIRNR" id="PIRNR038800"/>
    </source>
</evidence>
<feature type="binding site" evidence="4">
    <location>
        <position position="246"/>
    </location>
    <ligand>
        <name>pyridoxal 5'-phosphate</name>
        <dbReference type="ChEBI" id="CHEBI:597326"/>
    </ligand>
</feature>
<evidence type="ECO:0000313" key="8">
    <source>
        <dbReference type="Proteomes" id="UP000552644"/>
    </source>
</evidence>
<gene>
    <name evidence="4" type="primary">kynU</name>
    <name evidence="7" type="ORF">FHS44_002451</name>
</gene>
<dbReference type="GO" id="GO:0019805">
    <property type="term" value="P:quinolinate biosynthetic process"/>
    <property type="evidence" value="ECO:0007669"/>
    <property type="project" value="UniProtKB-UniRule"/>
</dbReference>
<dbReference type="EMBL" id="JACHJP010000002">
    <property type="protein sequence ID" value="MBB4915366.1"/>
    <property type="molecule type" value="Genomic_DNA"/>
</dbReference>
<comment type="catalytic activity">
    <reaction evidence="6">
        <text>3-hydroxy-L-kynurenine + H2O = 3-hydroxyanthranilate + L-alanine + H(+)</text>
        <dbReference type="Rhea" id="RHEA:25143"/>
        <dbReference type="ChEBI" id="CHEBI:15377"/>
        <dbReference type="ChEBI" id="CHEBI:15378"/>
        <dbReference type="ChEBI" id="CHEBI:36559"/>
        <dbReference type="ChEBI" id="CHEBI:57972"/>
        <dbReference type="ChEBI" id="CHEBI:58125"/>
        <dbReference type="EC" id="3.7.1.3"/>
    </reaction>
</comment>
<evidence type="ECO:0000256" key="5">
    <source>
        <dbReference type="NCBIfam" id="TIGR01814"/>
    </source>
</evidence>
<dbReference type="GO" id="GO:0030170">
    <property type="term" value="F:pyridoxal phosphate binding"/>
    <property type="evidence" value="ECO:0007669"/>
    <property type="project" value="UniProtKB-UniRule"/>
</dbReference>
<dbReference type="UniPathway" id="UPA00253">
    <property type="reaction ID" value="UER00329"/>
</dbReference>
<dbReference type="SUPFAM" id="SSF53383">
    <property type="entry name" value="PLP-dependent transferases"/>
    <property type="match status" value="1"/>
</dbReference>
<evidence type="ECO:0000256" key="4">
    <source>
        <dbReference type="HAMAP-Rule" id="MF_01970"/>
    </source>
</evidence>
<feature type="modified residue" description="N6-(pyridoxal phosphate)lysine" evidence="4">
    <location>
        <position position="217"/>
    </location>
</feature>
<sequence length="389" mass="40984">MTITRADAVRLDAADPLAGLRDRFDIPEGVVYLDGNSLGAPPRAVAGALAAFADDWRRDLIGAWGSAGWGGLAARLGTRVARLVGAAEDEVIVTDTTSGNLFKLLVAACRMRPGRSRVLIEAANFPSDLYVAQGVCELLGLELGYLDEGAPLDETVAVVVHSHVDFRTGEIADMAGLTARAHDVGALMLWDLCHSAGAIPVDLTGAGADLAVGCTYKYLNGGPGSPAYAYVAGRLQDRVRQPITGWGGHARRFAMAREFEPAPGTARLQVSQAPVIGMVALDAALDAFEGVTVEALRDKAASLGELFVALAAERLPALRLVSPRDPAARGSQVSFAHPAAERILAEAAERGVVGDFRPPETMRFGFAPLYVRHVDVYEAVERIAAVVPA</sequence>
<dbReference type="Proteomes" id="UP000552644">
    <property type="component" value="Unassembled WGS sequence"/>
</dbReference>
<comment type="caution">
    <text evidence="7">The sequence shown here is derived from an EMBL/GenBank/DDBJ whole genome shotgun (WGS) entry which is preliminary data.</text>
</comment>
<dbReference type="NCBIfam" id="TIGR01814">
    <property type="entry name" value="kynureninase"/>
    <property type="match status" value="1"/>
</dbReference>
<dbReference type="Gene3D" id="3.90.1150.10">
    <property type="entry name" value="Aspartate Aminotransferase, domain 1"/>
    <property type="match status" value="1"/>
</dbReference>
<dbReference type="InterPro" id="IPR015422">
    <property type="entry name" value="PyrdxlP-dep_Trfase_small"/>
</dbReference>
<protein>
    <recommendedName>
        <fullName evidence="4 5">Kynureninase</fullName>
        <ecNumber evidence="4 5">3.7.1.3</ecNumber>
    </recommendedName>
    <alternativeName>
        <fullName evidence="4">L-kynurenine hydrolase</fullName>
    </alternativeName>
</protein>
<dbReference type="UniPathway" id="UPA00334">
    <property type="reaction ID" value="UER00455"/>
</dbReference>
<dbReference type="Pfam" id="PF22580">
    <property type="entry name" value="KYNU_C"/>
    <property type="match status" value="1"/>
</dbReference>
<comment type="cofactor">
    <cofactor evidence="4 6">
        <name>pyridoxal 5'-phosphate</name>
        <dbReference type="ChEBI" id="CHEBI:597326"/>
    </cofactor>
</comment>
<comment type="function">
    <text evidence="4 6">Catalyzes the cleavage of L-kynurenine (L-Kyn) and L-3-hydroxykynurenine (L-3OHKyn) into anthranilic acid (AA) and 3-hydroxyanthranilic acid (3-OHAA), respectively.</text>
</comment>
<dbReference type="GO" id="GO:0043420">
    <property type="term" value="P:anthranilate metabolic process"/>
    <property type="evidence" value="ECO:0007669"/>
    <property type="project" value="TreeGrafter"/>
</dbReference>
<dbReference type="PANTHER" id="PTHR14084">
    <property type="entry name" value="KYNURENINASE"/>
    <property type="match status" value="1"/>
</dbReference>
<dbReference type="HAMAP" id="MF_01970">
    <property type="entry name" value="Kynureninase"/>
    <property type="match status" value="1"/>
</dbReference>
<dbReference type="RefSeq" id="WP_184714034.1">
    <property type="nucleotide sequence ID" value="NZ_JACHJP010000002.1"/>
</dbReference>
<dbReference type="AlphaFoldDB" id="A0A7W7QKQ6"/>
<accession>A0A7W7QKQ6</accession>
<feature type="binding site" evidence="4">
    <location>
        <position position="194"/>
    </location>
    <ligand>
        <name>pyridoxal 5'-phosphate</name>
        <dbReference type="ChEBI" id="CHEBI:597326"/>
    </ligand>
</feature>
<comment type="similarity">
    <text evidence="4 6">Belongs to the kynureninase family.</text>
</comment>
<comment type="catalytic activity">
    <reaction evidence="4 6">
        <text>L-kynurenine + H2O = anthranilate + L-alanine + H(+)</text>
        <dbReference type="Rhea" id="RHEA:16813"/>
        <dbReference type="ChEBI" id="CHEBI:15377"/>
        <dbReference type="ChEBI" id="CHEBI:15378"/>
        <dbReference type="ChEBI" id="CHEBI:16567"/>
        <dbReference type="ChEBI" id="CHEBI:57959"/>
        <dbReference type="ChEBI" id="CHEBI:57972"/>
        <dbReference type="EC" id="3.7.1.3"/>
    </reaction>
</comment>
<dbReference type="GO" id="GO:0005737">
    <property type="term" value="C:cytoplasm"/>
    <property type="evidence" value="ECO:0007669"/>
    <property type="project" value="UniProtKB-UniRule"/>
</dbReference>
<dbReference type="Gene3D" id="3.40.640.10">
    <property type="entry name" value="Type I PLP-dependent aspartate aminotransferase-like (Major domain)"/>
    <property type="match status" value="1"/>
</dbReference>
<dbReference type="PIRSF" id="PIRSF038800">
    <property type="entry name" value="KYNU"/>
    <property type="match status" value="1"/>
</dbReference>
<name>A0A7W7QKQ6_9ACTN</name>
<dbReference type="EC" id="3.7.1.3" evidence="4 5"/>
<evidence type="ECO:0000256" key="1">
    <source>
        <dbReference type="ARBA" id="ARBA00022642"/>
    </source>
</evidence>
<keyword evidence="1 4" id="KW-0662">Pyridine nucleotide biosynthesis</keyword>
<feature type="binding site" evidence="4">
    <location>
        <position position="98"/>
    </location>
    <ligand>
        <name>pyridoxal 5'-phosphate</name>
        <dbReference type="ChEBI" id="CHEBI:597326"/>
    </ligand>
</feature>
<dbReference type="InterPro" id="IPR015421">
    <property type="entry name" value="PyrdxlP-dep_Trfase_major"/>
</dbReference>
<keyword evidence="8" id="KW-1185">Reference proteome</keyword>
<dbReference type="InterPro" id="IPR010111">
    <property type="entry name" value="Kynureninase"/>
</dbReference>
<dbReference type="GO" id="GO:0019441">
    <property type="term" value="P:L-tryptophan catabolic process to kynurenine"/>
    <property type="evidence" value="ECO:0007669"/>
    <property type="project" value="TreeGrafter"/>
</dbReference>
<dbReference type="PANTHER" id="PTHR14084:SF0">
    <property type="entry name" value="KYNURENINASE"/>
    <property type="match status" value="1"/>
</dbReference>
<proteinExistence type="inferred from homology"/>
<comment type="caution">
    <text evidence="4">Lacks conserved residue(s) required for the propagation of feature annotation.</text>
</comment>
<keyword evidence="2 4" id="KW-0378">Hydrolase</keyword>
<dbReference type="GO" id="GO:0030429">
    <property type="term" value="F:kynureninase activity"/>
    <property type="evidence" value="ECO:0007669"/>
    <property type="project" value="UniProtKB-UniRule"/>
</dbReference>
<keyword evidence="3 4" id="KW-0663">Pyridoxal phosphate</keyword>